<keyword evidence="3" id="KW-0812">Transmembrane</keyword>
<comment type="caution">
    <text evidence="5">The sequence shown here is derived from an EMBL/GenBank/DDBJ whole genome shotgun (WGS) entry which is preliminary data.</text>
</comment>
<feature type="region of interest" description="Disordered" evidence="2">
    <location>
        <begin position="1"/>
        <end position="20"/>
    </location>
</feature>
<protein>
    <recommendedName>
        <fullName evidence="4">Transposase (putative) gypsy type domain-containing protein</fullName>
    </recommendedName>
</protein>
<dbReference type="Pfam" id="PF04195">
    <property type="entry name" value="Transposase_28"/>
    <property type="match status" value="1"/>
</dbReference>
<dbReference type="Proteomes" id="UP001152484">
    <property type="component" value="Unassembled WGS sequence"/>
</dbReference>
<evidence type="ECO:0000256" key="1">
    <source>
        <dbReference type="SAM" id="Coils"/>
    </source>
</evidence>
<accession>A0A9P0YU47</accession>
<evidence type="ECO:0000313" key="5">
    <source>
        <dbReference type="EMBL" id="CAH9075279.1"/>
    </source>
</evidence>
<feature type="compositionally biased region" description="Low complexity" evidence="2">
    <location>
        <begin position="796"/>
        <end position="805"/>
    </location>
</feature>
<dbReference type="PANTHER" id="PTHR31099">
    <property type="entry name" value="OS06G0165300 PROTEIN"/>
    <property type="match status" value="1"/>
</dbReference>
<organism evidence="5 6">
    <name type="scientific">Cuscuta europaea</name>
    <name type="common">European dodder</name>
    <dbReference type="NCBI Taxonomy" id="41803"/>
    <lineage>
        <taxon>Eukaryota</taxon>
        <taxon>Viridiplantae</taxon>
        <taxon>Streptophyta</taxon>
        <taxon>Embryophyta</taxon>
        <taxon>Tracheophyta</taxon>
        <taxon>Spermatophyta</taxon>
        <taxon>Magnoliopsida</taxon>
        <taxon>eudicotyledons</taxon>
        <taxon>Gunneridae</taxon>
        <taxon>Pentapetalae</taxon>
        <taxon>asterids</taxon>
        <taxon>lamiids</taxon>
        <taxon>Solanales</taxon>
        <taxon>Convolvulaceae</taxon>
        <taxon>Cuscuteae</taxon>
        <taxon>Cuscuta</taxon>
        <taxon>Cuscuta subgen. Cuscuta</taxon>
    </lineage>
</organism>
<evidence type="ECO:0000313" key="6">
    <source>
        <dbReference type="Proteomes" id="UP001152484"/>
    </source>
</evidence>
<feature type="compositionally biased region" description="Basic and acidic residues" evidence="2">
    <location>
        <begin position="436"/>
        <end position="445"/>
    </location>
</feature>
<feature type="compositionally biased region" description="Acidic residues" evidence="2">
    <location>
        <begin position="44"/>
        <end position="61"/>
    </location>
</feature>
<dbReference type="InterPro" id="IPR007321">
    <property type="entry name" value="Transposase_28"/>
</dbReference>
<keyword evidence="1" id="KW-0175">Coiled coil</keyword>
<feature type="region of interest" description="Disordered" evidence="2">
    <location>
        <begin position="39"/>
        <end position="79"/>
    </location>
</feature>
<dbReference type="EMBL" id="CAMAPE010000009">
    <property type="protein sequence ID" value="CAH9075279.1"/>
    <property type="molecule type" value="Genomic_DNA"/>
</dbReference>
<feature type="transmembrane region" description="Helical" evidence="3">
    <location>
        <begin position="365"/>
        <end position="385"/>
    </location>
</feature>
<keyword evidence="3" id="KW-0472">Membrane</keyword>
<feature type="region of interest" description="Disordered" evidence="2">
    <location>
        <begin position="418"/>
        <end position="474"/>
    </location>
</feature>
<feature type="domain" description="Transposase (putative) gypsy type" evidence="4">
    <location>
        <begin position="160"/>
        <end position="220"/>
    </location>
</feature>
<keyword evidence="3" id="KW-1133">Transmembrane helix</keyword>
<evidence type="ECO:0000256" key="2">
    <source>
        <dbReference type="SAM" id="MobiDB-lite"/>
    </source>
</evidence>
<keyword evidence="6" id="KW-1185">Reference proteome</keyword>
<name>A0A9P0YU47_CUSEU</name>
<reference evidence="5" key="1">
    <citation type="submission" date="2022-07" db="EMBL/GenBank/DDBJ databases">
        <authorList>
            <person name="Macas J."/>
            <person name="Novak P."/>
            <person name="Neumann P."/>
        </authorList>
    </citation>
    <scope>NUCLEOTIDE SEQUENCE</scope>
</reference>
<dbReference type="PANTHER" id="PTHR31099:SF28">
    <property type="entry name" value="F5J5.12"/>
    <property type="match status" value="1"/>
</dbReference>
<dbReference type="OrthoDB" id="1321796at2759"/>
<feature type="region of interest" description="Disordered" evidence="2">
    <location>
        <begin position="764"/>
        <end position="823"/>
    </location>
</feature>
<dbReference type="AlphaFoldDB" id="A0A9P0YU47"/>
<sequence length="823" mass="90396">MKSLNEDYYPYDDQPSTRSLDYEVLEEFEEEIERLSPYKSVELRDEEIEDEESASSSEGEDVGASRAVDGASTSAAVPCPRPVSAVKGAAKPKRVRRPKNGPGLSYLDLTNIFLIKPESSEADYLVAQMYMGPFGRVRAPRPTDHVLLPPPGYFGVYPMSFAKGLRFPLHPFVTEYLDMVGLPPALLTPNSYSLIVGFLLRCEELGYRPTTALFMNLYQIGRGSHKNCAAYATLQQLPRNRSFTDLPTSIHGWKSKFVFVSIGESGTEFPSLGHTGRFNLHDPPKSSILDAQVEAFLEGGPRSVKDYVTEYKMTALGFFRYHLYGDKEDDLQLWPRMTTTFEEADGPPLGIPAEADGNFSSAFCFYVLSFSLLICLCFSLVDFVMDRRSMMAIAKAKAAEEIAAKAAEAARRAAAGVSRATADAAPKPAPSKKKRPATDGQKKLTEAGVSVSKKTKRAPSPSPASEAGTLTVPSVGDGGPVVDLTVADGAAPALPLVQEPRTQRAGKEVAGATYQKVIEYPVGGGVFNELVPGHVVLAKAMPAKDRAHLKKLEDPKIYEGGMDLLVQSAFMLMESHKRQYWEIARLQALEQKAASADEAVACLDRLREDAKALQAKADEAVAARDVALVQLEESKRELAESRRALEAEKRRSEEAAKAKAEAEAAVVRAADEAVEKFLAEGWKADERLPWCYEVVAAKLENWGMNSPAGREYFSQEMSVYYNLGQERMQRLLYRRLSRALKAMNYTAGWARRNLKLPKLMKDPEGQATLPLSERESPIESSGLGEPDYTEFDFLDDATSAAAGQEAEADEEEADEVEEPAPEA</sequence>
<feature type="coiled-coil region" evidence="1">
    <location>
        <begin position="586"/>
        <end position="672"/>
    </location>
</feature>
<gene>
    <name evidence="5" type="ORF">CEURO_LOCUS5558</name>
</gene>
<proteinExistence type="predicted"/>
<evidence type="ECO:0000259" key="4">
    <source>
        <dbReference type="Pfam" id="PF04195"/>
    </source>
</evidence>
<evidence type="ECO:0000256" key="3">
    <source>
        <dbReference type="SAM" id="Phobius"/>
    </source>
</evidence>
<feature type="compositionally biased region" description="Acidic residues" evidence="2">
    <location>
        <begin position="806"/>
        <end position="823"/>
    </location>
</feature>